<keyword evidence="9" id="KW-0175">Coiled coil</keyword>
<evidence type="ECO:0000313" key="14">
    <source>
        <dbReference type="Proteomes" id="UP000239415"/>
    </source>
</evidence>
<evidence type="ECO:0000313" key="13">
    <source>
        <dbReference type="EMBL" id="PRX20927.1"/>
    </source>
</evidence>
<dbReference type="PANTHER" id="PTHR24421:SF10">
    <property type="entry name" value="NITRATE_NITRITE SENSOR PROTEIN NARQ"/>
    <property type="match status" value="1"/>
</dbReference>
<evidence type="ECO:0000256" key="6">
    <source>
        <dbReference type="ARBA" id="ARBA00022777"/>
    </source>
</evidence>
<keyword evidence="3" id="KW-0597">Phosphoprotein</keyword>
<keyword evidence="14" id="KW-1185">Reference proteome</keyword>
<feature type="domain" description="Signal transduction histidine kinase subgroup 3 dimerisation and phosphoacceptor" evidence="12">
    <location>
        <begin position="173"/>
        <end position="238"/>
    </location>
</feature>
<evidence type="ECO:0000256" key="4">
    <source>
        <dbReference type="ARBA" id="ARBA00022679"/>
    </source>
</evidence>
<dbReference type="GO" id="GO:0000155">
    <property type="term" value="F:phosphorelay sensor kinase activity"/>
    <property type="evidence" value="ECO:0007669"/>
    <property type="project" value="InterPro"/>
</dbReference>
<feature type="domain" description="Histidine kinase/HSP90-like ATPase" evidence="11">
    <location>
        <begin position="283"/>
        <end position="372"/>
    </location>
</feature>
<evidence type="ECO:0000256" key="2">
    <source>
        <dbReference type="ARBA" id="ARBA00012438"/>
    </source>
</evidence>
<comment type="catalytic activity">
    <reaction evidence="1">
        <text>ATP + protein L-histidine = ADP + protein N-phospho-L-histidine.</text>
        <dbReference type="EC" id="2.7.13.3"/>
    </reaction>
</comment>
<accession>A0A2T0KCI0</accession>
<dbReference type="GO" id="GO:0005524">
    <property type="term" value="F:ATP binding"/>
    <property type="evidence" value="ECO:0007669"/>
    <property type="project" value="UniProtKB-KW"/>
</dbReference>
<feature type="coiled-coil region" evidence="9">
    <location>
        <begin position="154"/>
        <end position="181"/>
    </location>
</feature>
<dbReference type="OrthoDB" id="227596at2"/>
<evidence type="ECO:0000256" key="10">
    <source>
        <dbReference type="SAM" id="Phobius"/>
    </source>
</evidence>
<organism evidence="13 14">
    <name type="scientific">Actinoplanes italicus</name>
    <dbReference type="NCBI Taxonomy" id="113567"/>
    <lineage>
        <taxon>Bacteria</taxon>
        <taxon>Bacillati</taxon>
        <taxon>Actinomycetota</taxon>
        <taxon>Actinomycetes</taxon>
        <taxon>Micromonosporales</taxon>
        <taxon>Micromonosporaceae</taxon>
        <taxon>Actinoplanes</taxon>
    </lineage>
</organism>
<keyword evidence="10" id="KW-0472">Membrane</keyword>
<dbReference type="Pfam" id="PF02518">
    <property type="entry name" value="HATPase_c"/>
    <property type="match status" value="1"/>
</dbReference>
<keyword evidence="10" id="KW-0812">Transmembrane</keyword>
<dbReference type="InterPro" id="IPR036890">
    <property type="entry name" value="HATPase_C_sf"/>
</dbReference>
<dbReference type="PANTHER" id="PTHR24421">
    <property type="entry name" value="NITRATE/NITRITE SENSOR PROTEIN NARX-RELATED"/>
    <property type="match status" value="1"/>
</dbReference>
<feature type="transmembrane region" description="Helical" evidence="10">
    <location>
        <begin position="117"/>
        <end position="150"/>
    </location>
</feature>
<dbReference type="Gene3D" id="3.30.565.10">
    <property type="entry name" value="Histidine kinase-like ATPase, C-terminal domain"/>
    <property type="match status" value="1"/>
</dbReference>
<dbReference type="InterPro" id="IPR003594">
    <property type="entry name" value="HATPase_dom"/>
</dbReference>
<evidence type="ECO:0000256" key="8">
    <source>
        <dbReference type="ARBA" id="ARBA00023012"/>
    </source>
</evidence>
<dbReference type="InterPro" id="IPR011712">
    <property type="entry name" value="Sig_transdc_His_kin_sub3_dim/P"/>
</dbReference>
<keyword evidence="8" id="KW-0902">Two-component regulatory system</keyword>
<dbReference type="GO" id="GO:0046983">
    <property type="term" value="F:protein dimerization activity"/>
    <property type="evidence" value="ECO:0007669"/>
    <property type="project" value="InterPro"/>
</dbReference>
<keyword evidence="5" id="KW-0547">Nucleotide-binding</keyword>
<comment type="caution">
    <text evidence="13">The sequence shown here is derived from an EMBL/GenBank/DDBJ whole genome shotgun (WGS) entry which is preliminary data.</text>
</comment>
<evidence type="ECO:0000256" key="5">
    <source>
        <dbReference type="ARBA" id="ARBA00022741"/>
    </source>
</evidence>
<evidence type="ECO:0000256" key="1">
    <source>
        <dbReference type="ARBA" id="ARBA00000085"/>
    </source>
</evidence>
<dbReference type="RefSeq" id="WP_106320221.1">
    <property type="nucleotide sequence ID" value="NZ_BOMO01000072.1"/>
</dbReference>
<dbReference type="InterPro" id="IPR050482">
    <property type="entry name" value="Sensor_HK_TwoCompSys"/>
</dbReference>
<dbReference type="AlphaFoldDB" id="A0A2T0KCI0"/>
<keyword evidence="10" id="KW-1133">Transmembrane helix</keyword>
<dbReference type="Pfam" id="PF07730">
    <property type="entry name" value="HisKA_3"/>
    <property type="match status" value="1"/>
</dbReference>
<feature type="transmembrane region" description="Helical" evidence="10">
    <location>
        <begin position="54"/>
        <end position="74"/>
    </location>
</feature>
<proteinExistence type="predicted"/>
<name>A0A2T0KCI0_9ACTN</name>
<dbReference type="CDD" id="cd16917">
    <property type="entry name" value="HATPase_UhpB-NarQ-NarX-like"/>
    <property type="match status" value="1"/>
</dbReference>
<dbReference type="Proteomes" id="UP000239415">
    <property type="component" value="Unassembled WGS sequence"/>
</dbReference>
<evidence type="ECO:0000259" key="11">
    <source>
        <dbReference type="Pfam" id="PF02518"/>
    </source>
</evidence>
<evidence type="ECO:0000256" key="3">
    <source>
        <dbReference type="ARBA" id="ARBA00022553"/>
    </source>
</evidence>
<reference evidence="13 14" key="1">
    <citation type="submission" date="2018-03" db="EMBL/GenBank/DDBJ databases">
        <title>Genomic Encyclopedia of Archaeal and Bacterial Type Strains, Phase II (KMG-II): from individual species to whole genera.</title>
        <authorList>
            <person name="Goeker M."/>
        </authorList>
    </citation>
    <scope>NUCLEOTIDE SEQUENCE [LARGE SCALE GENOMIC DNA]</scope>
    <source>
        <strain evidence="13 14">DSM 43146</strain>
    </source>
</reference>
<evidence type="ECO:0000256" key="7">
    <source>
        <dbReference type="ARBA" id="ARBA00022840"/>
    </source>
</evidence>
<feature type="transmembrane region" description="Helical" evidence="10">
    <location>
        <begin position="94"/>
        <end position="110"/>
    </location>
</feature>
<keyword evidence="7" id="KW-0067">ATP-binding</keyword>
<evidence type="ECO:0000256" key="9">
    <source>
        <dbReference type="SAM" id="Coils"/>
    </source>
</evidence>
<evidence type="ECO:0000259" key="12">
    <source>
        <dbReference type="Pfam" id="PF07730"/>
    </source>
</evidence>
<protein>
    <recommendedName>
        <fullName evidence="2">histidine kinase</fullName>
        <ecNumber evidence="2">2.7.13.3</ecNumber>
    </recommendedName>
</protein>
<keyword evidence="6 13" id="KW-0418">Kinase</keyword>
<keyword evidence="4" id="KW-0808">Transferase</keyword>
<dbReference type="Gene3D" id="1.20.5.1930">
    <property type="match status" value="1"/>
</dbReference>
<dbReference type="SUPFAM" id="SSF55874">
    <property type="entry name" value="ATPase domain of HSP90 chaperone/DNA topoisomerase II/histidine kinase"/>
    <property type="match status" value="1"/>
</dbReference>
<dbReference type="GO" id="GO:0016020">
    <property type="term" value="C:membrane"/>
    <property type="evidence" value="ECO:0007669"/>
    <property type="project" value="InterPro"/>
</dbReference>
<dbReference type="EC" id="2.7.13.3" evidence="2"/>
<dbReference type="EMBL" id="PVMZ01000007">
    <property type="protein sequence ID" value="PRX20927.1"/>
    <property type="molecule type" value="Genomic_DNA"/>
</dbReference>
<gene>
    <name evidence="13" type="ORF">CLV67_107204</name>
</gene>
<sequence>MRVIDQVRGLVAVRAQPLPPMAGVRALRWLPHAGVVAGAGVLALTGADQRAMMLAAVHAVTLVVALRWPVPAWWLSLGLLAAIPVMHPPTPANQLWAPVVHAGVLFLLALRNPPEVAAVAVVVSGVAVVGSAEAVFALVLFVLAAVAGGAGWSHRRTRERLAEERAQRVLLEERARIARELHDVVAHHMSLVAIQADAAPHRVAAPPEELVAAFGSIRAGALEALRELRQVLGVLRDGGPAPDGPQPGLDQLDDVVTQVRAAGLDVTATVGGAGRSLPPSVELSAFRIVQEALSNALRHAPGSRATVGIAHSDAGLRVHVVNGPAAVSAGRTAGGGHGLLGMRERVAMLGGELAAGPTPDGGYEVSALLPVEENPR</sequence>